<evidence type="ECO:0000313" key="3">
    <source>
        <dbReference type="Proteomes" id="UP000078541"/>
    </source>
</evidence>
<accession>A0A195FX68</accession>
<feature type="coiled-coil region" evidence="1">
    <location>
        <begin position="203"/>
        <end position="300"/>
    </location>
</feature>
<dbReference type="KEGG" id="tsep:108748781"/>
<dbReference type="Proteomes" id="UP000078541">
    <property type="component" value="Unassembled WGS sequence"/>
</dbReference>
<proteinExistence type="predicted"/>
<name>A0A195FX68_9HYME</name>
<organism evidence="2 3">
    <name type="scientific">Trachymyrmex septentrionalis</name>
    <dbReference type="NCBI Taxonomy" id="34720"/>
    <lineage>
        <taxon>Eukaryota</taxon>
        <taxon>Metazoa</taxon>
        <taxon>Ecdysozoa</taxon>
        <taxon>Arthropoda</taxon>
        <taxon>Hexapoda</taxon>
        <taxon>Insecta</taxon>
        <taxon>Pterygota</taxon>
        <taxon>Neoptera</taxon>
        <taxon>Endopterygota</taxon>
        <taxon>Hymenoptera</taxon>
        <taxon>Apocrita</taxon>
        <taxon>Aculeata</taxon>
        <taxon>Formicoidea</taxon>
        <taxon>Formicidae</taxon>
        <taxon>Myrmicinae</taxon>
        <taxon>Trachymyrmex</taxon>
    </lineage>
</organism>
<dbReference type="OrthoDB" id="7694231at2759"/>
<evidence type="ECO:0000256" key="1">
    <source>
        <dbReference type="SAM" id="Coils"/>
    </source>
</evidence>
<feature type="coiled-coil region" evidence="1">
    <location>
        <begin position="329"/>
        <end position="398"/>
    </location>
</feature>
<gene>
    <name evidence="2" type="ORF">ALC56_00564</name>
</gene>
<reference evidence="2 3" key="1">
    <citation type="submission" date="2016-03" db="EMBL/GenBank/DDBJ databases">
        <title>Trachymyrmex septentrionalis WGS genome.</title>
        <authorList>
            <person name="Nygaard S."/>
            <person name="Hu H."/>
            <person name="Boomsma J."/>
            <person name="Zhang G."/>
        </authorList>
    </citation>
    <scope>NUCLEOTIDE SEQUENCE [LARGE SCALE GENOMIC DNA]</scope>
    <source>
        <strain evidence="2">Tsep2-gDNA-1</strain>
        <tissue evidence="2">Whole body</tissue>
    </source>
</reference>
<dbReference type="EMBL" id="KQ981204">
    <property type="protein sequence ID" value="KYN44912.1"/>
    <property type="molecule type" value="Genomic_DNA"/>
</dbReference>
<protein>
    <submittedName>
        <fullName evidence="2">Uncharacterized protein</fullName>
    </submittedName>
</protein>
<keyword evidence="3" id="KW-1185">Reference proteome</keyword>
<keyword evidence="1" id="KW-0175">Coiled coil</keyword>
<evidence type="ECO:0000313" key="2">
    <source>
        <dbReference type="EMBL" id="KYN44912.1"/>
    </source>
</evidence>
<sequence>MPETITLSKRNPGARLAAITRVETKLPRCMQRRLPYATAGSASIRCHPRSSPYRCTDHRIPKRPYRLAVGLSVTRTGRDTSTTIPKSCSDRCPPSFLGSPCCKKSLSMMDLSLPVVDSDIGDLKSESESSASRLDDIADRSKDILANAGSVYCSAGSWTDATPSSESEQSETVGLIKDPTINAANVVCRVLVLNAWRRRRAEIAQLEQQVEHLHLQIEFLRRLLLAENDRVGRLNSELHHEKLQLEEVMSQRDAIRSEKEKLEIELKRAEEVSQERSVTVGNLRNELLTAQDQLKALDIQMTKDREKLLKLREDKRILLDKISASEKLATEHDARAEKAESAIEELQLQLVAQVSFAESAQEQLQCTSRELQIAMAERQRLEKYLKASEDNAKTLSLRTISLESQLADREVEFHRVEMEYHSQMMELNELRERLLRQSQEGGWSRILQIAGSIMRVSILRTFAFLSNATLPLLP</sequence>
<dbReference type="AlphaFoldDB" id="A0A195FX68"/>